<protein>
    <submittedName>
        <fullName evidence="2">Uncharacterized protein</fullName>
    </submittedName>
</protein>
<evidence type="ECO:0000313" key="3">
    <source>
        <dbReference type="Proteomes" id="UP000823886"/>
    </source>
</evidence>
<sequence>MFYVSLKLYPSEIRKKERYPLFCKEDIFPFLCKSFEKPEAPGFSKGNAGKRRNPKGGEKLYRCEVSRGTSGRENG</sequence>
<evidence type="ECO:0000313" key="2">
    <source>
        <dbReference type="EMBL" id="HJC64910.1"/>
    </source>
</evidence>
<dbReference type="Proteomes" id="UP000823886">
    <property type="component" value="Unassembled WGS sequence"/>
</dbReference>
<feature type="region of interest" description="Disordered" evidence="1">
    <location>
        <begin position="38"/>
        <end position="75"/>
    </location>
</feature>
<dbReference type="EMBL" id="DWVZ01000216">
    <property type="protein sequence ID" value="HJC64910.1"/>
    <property type="molecule type" value="Genomic_DNA"/>
</dbReference>
<accession>A0A9D2PRW1</accession>
<name>A0A9D2PRW1_9FIRM</name>
<proteinExistence type="predicted"/>
<reference evidence="2" key="1">
    <citation type="journal article" date="2021" name="PeerJ">
        <title>Extensive microbial diversity within the chicken gut microbiome revealed by metagenomics and culture.</title>
        <authorList>
            <person name="Gilroy R."/>
            <person name="Ravi A."/>
            <person name="Getino M."/>
            <person name="Pursley I."/>
            <person name="Horton D.L."/>
            <person name="Alikhan N.F."/>
            <person name="Baker D."/>
            <person name="Gharbi K."/>
            <person name="Hall N."/>
            <person name="Watson M."/>
            <person name="Adriaenssens E.M."/>
            <person name="Foster-Nyarko E."/>
            <person name="Jarju S."/>
            <person name="Secka A."/>
            <person name="Antonio M."/>
            <person name="Oren A."/>
            <person name="Chaudhuri R.R."/>
            <person name="La Ragione R."/>
            <person name="Hildebrand F."/>
            <person name="Pallen M.J."/>
        </authorList>
    </citation>
    <scope>NUCLEOTIDE SEQUENCE</scope>
    <source>
        <strain evidence="2">ChiBcec2-3848</strain>
    </source>
</reference>
<gene>
    <name evidence="2" type="ORF">H9753_15050</name>
</gene>
<dbReference type="AlphaFoldDB" id="A0A9D2PRW1"/>
<comment type="caution">
    <text evidence="2">The sequence shown here is derived from an EMBL/GenBank/DDBJ whole genome shotgun (WGS) entry which is preliminary data.</text>
</comment>
<organism evidence="2 3">
    <name type="scientific">Candidatus Blautia merdavium</name>
    <dbReference type="NCBI Taxonomy" id="2838494"/>
    <lineage>
        <taxon>Bacteria</taxon>
        <taxon>Bacillati</taxon>
        <taxon>Bacillota</taxon>
        <taxon>Clostridia</taxon>
        <taxon>Lachnospirales</taxon>
        <taxon>Lachnospiraceae</taxon>
        <taxon>Blautia</taxon>
    </lineage>
</organism>
<reference evidence="2" key="2">
    <citation type="submission" date="2021-04" db="EMBL/GenBank/DDBJ databases">
        <authorList>
            <person name="Gilroy R."/>
        </authorList>
    </citation>
    <scope>NUCLEOTIDE SEQUENCE</scope>
    <source>
        <strain evidence="2">ChiBcec2-3848</strain>
    </source>
</reference>
<feature type="compositionally biased region" description="Basic and acidic residues" evidence="1">
    <location>
        <begin position="55"/>
        <end position="65"/>
    </location>
</feature>
<evidence type="ECO:0000256" key="1">
    <source>
        <dbReference type="SAM" id="MobiDB-lite"/>
    </source>
</evidence>